<accession>A0ABT1DIZ7</accession>
<evidence type="ECO:0000256" key="6">
    <source>
        <dbReference type="ARBA" id="ARBA00022989"/>
    </source>
</evidence>
<evidence type="ECO:0000256" key="9">
    <source>
        <dbReference type="SAM" id="SignalP"/>
    </source>
</evidence>
<proteinExistence type="predicted"/>
<evidence type="ECO:0000259" key="10">
    <source>
        <dbReference type="Pfam" id="PF13231"/>
    </source>
</evidence>
<dbReference type="PANTHER" id="PTHR33908:SF11">
    <property type="entry name" value="MEMBRANE PROTEIN"/>
    <property type="match status" value="1"/>
</dbReference>
<comment type="caution">
    <text evidence="11">The sequence shown here is derived from an EMBL/GenBank/DDBJ whole genome shotgun (WGS) entry which is preliminary data.</text>
</comment>
<dbReference type="Proteomes" id="UP001523369">
    <property type="component" value="Unassembled WGS sequence"/>
</dbReference>
<dbReference type="EC" id="2.4.-.-" evidence="11"/>
<evidence type="ECO:0000256" key="8">
    <source>
        <dbReference type="SAM" id="Phobius"/>
    </source>
</evidence>
<evidence type="ECO:0000256" key="5">
    <source>
        <dbReference type="ARBA" id="ARBA00022692"/>
    </source>
</evidence>
<dbReference type="GO" id="GO:0016757">
    <property type="term" value="F:glycosyltransferase activity"/>
    <property type="evidence" value="ECO:0007669"/>
    <property type="project" value="UniProtKB-KW"/>
</dbReference>
<feature type="transmembrane region" description="Helical" evidence="8">
    <location>
        <begin position="384"/>
        <end position="404"/>
    </location>
</feature>
<evidence type="ECO:0000256" key="7">
    <source>
        <dbReference type="ARBA" id="ARBA00023136"/>
    </source>
</evidence>
<organism evidence="11 12">
    <name type="scientific">Paractinoplanes aksuensis</name>
    <dbReference type="NCBI Taxonomy" id="2939490"/>
    <lineage>
        <taxon>Bacteria</taxon>
        <taxon>Bacillati</taxon>
        <taxon>Actinomycetota</taxon>
        <taxon>Actinomycetes</taxon>
        <taxon>Micromonosporales</taxon>
        <taxon>Micromonosporaceae</taxon>
        <taxon>Paractinoplanes</taxon>
    </lineage>
</organism>
<feature type="transmembrane region" description="Helical" evidence="8">
    <location>
        <begin position="245"/>
        <end position="266"/>
    </location>
</feature>
<feature type="signal peptide" evidence="9">
    <location>
        <begin position="1"/>
        <end position="22"/>
    </location>
</feature>
<evidence type="ECO:0000256" key="4">
    <source>
        <dbReference type="ARBA" id="ARBA00022679"/>
    </source>
</evidence>
<feature type="chain" id="PRO_5046662893" evidence="9">
    <location>
        <begin position="23"/>
        <end position="544"/>
    </location>
</feature>
<evidence type="ECO:0000256" key="3">
    <source>
        <dbReference type="ARBA" id="ARBA00022676"/>
    </source>
</evidence>
<dbReference type="EMBL" id="JAMYJR010000009">
    <property type="protein sequence ID" value="MCO8270800.1"/>
    <property type="molecule type" value="Genomic_DNA"/>
</dbReference>
<dbReference type="PANTHER" id="PTHR33908">
    <property type="entry name" value="MANNOSYLTRANSFERASE YKCB-RELATED"/>
    <property type="match status" value="1"/>
</dbReference>
<keyword evidence="6 8" id="KW-1133">Transmembrane helix</keyword>
<feature type="transmembrane region" description="Helical" evidence="8">
    <location>
        <begin position="326"/>
        <end position="348"/>
    </location>
</feature>
<feature type="transmembrane region" description="Helical" evidence="8">
    <location>
        <begin position="411"/>
        <end position="432"/>
    </location>
</feature>
<keyword evidence="5 8" id="KW-0812">Transmembrane</keyword>
<sequence>MLRRRLLYPLAVVLLLGQMAFAMVTTAVQQSPTIDEPVYVATAQVYLDQHQVLYNPEHPPLAKLVIATGLLFAGAELDPAYRGNQTYLGRHLLYESGNNPSELMLAARLPIIVLTLLFGLAVLFFARDLAGRWAGLLALGLYAFSPDIIAHGSLATLDVPAAGLVLVTFWMLWRARDNPRLYLPLAGVALGAALATRMSTLPAVPVALLMALLAPAVVAHAPIGTLRSRATWLSRVTWRELGLRVLGAIAVGLIAVAVVWLVYLIVDPRLRWTTPSWLNNPGGLKGLAVDLLPLPQSYKDGVLIQFRFESRTFNGFLLGDAYRGSLWYYLPAALVIKTPLGMMLLWLAGVVTLLIKKWIAALYLLLPAGVLMLVAMTGSRDYGTRYIIFLPMLLAVAAGSVVLIRWRWTWVPATALVAFVGVSSLMTFPYYLPYSNEAFGGTANTHNNLHDSNVDWGQDLPRLAERLRTKYPGEPIWLVYKGAGVPRYYGIESRNPLTVPVDEVRGLLVVSDSRVALARNQLERLLDTSTPIDQVGYSMTIYRR</sequence>
<gene>
    <name evidence="11" type="ORF">M1L60_09365</name>
</gene>
<dbReference type="Pfam" id="PF13231">
    <property type="entry name" value="PMT_2"/>
    <property type="match status" value="1"/>
</dbReference>
<feature type="transmembrane region" description="Helical" evidence="8">
    <location>
        <begin position="204"/>
        <end position="224"/>
    </location>
</feature>
<keyword evidence="4 11" id="KW-0808">Transferase</keyword>
<evidence type="ECO:0000256" key="1">
    <source>
        <dbReference type="ARBA" id="ARBA00004651"/>
    </source>
</evidence>
<feature type="domain" description="Glycosyltransferase RgtA/B/C/D-like" evidence="10">
    <location>
        <begin position="104"/>
        <end position="214"/>
    </location>
</feature>
<protein>
    <submittedName>
        <fullName evidence="11">Glycosyltransferase family 39 protein</fullName>
        <ecNumber evidence="11">2.4.-.-</ecNumber>
    </submittedName>
</protein>
<dbReference type="InterPro" id="IPR038731">
    <property type="entry name" value="RgtA/B/C-like"/>
</dbReference>
<evidence type="ECO:0000256" key="2">
    <source>
        <dbReference type="ARBA" id="ARBA00022475"/>
    </source>
</evidence>
<feature type="transmembrane region" description="Helical" evidence="8">
    <location>
        <begin position="360"/>
        <end position="378"/>
    </location>
</feature>
<evidence type="ECO:0000313" key="11">
    <source>
        <dbReference type="EMBL" id="MCO8270800.1"/>
    </source>
</evidence>
<keyword evidence="3 11" id="KW-0328">Glycosyltransferase</keyword>
<feature type="transmembrane region" description="Helical" evidence="8">
    <location>
        <begin position="105"/>
        <end position="126"/>
    </location>
</feature>
<keyword evidence="2" id="KW-1003">Cell membrane</keyword>
<evidence type="ECO:0000313" key="12">
    <source>
        <dbReference type="Proteomes" id="UP001523369"/>
    </source>
</evidence>
<reference evidence="11 12" key="1">
    <citation type="submission" date="2022-06" db="EMBL/GenBank/DDBJ databases">
        <title>New Species of the Genus Actinoplanes, ActinopZanes ferrugineus.</title>
        <authorList>
            <person name="Ding P."/>
        </authorList>
    </citation>
    <scope>NUCLEOTIDE SEQUENCE [LARGE SCALE GENOMIC DNA]</scope>
    <source>
        <strain evidence="11 12">TRM88003</strain>
    </source>
</reference>
<dbReference type="InterPro" id="IPR050297">
    <property type="entry name" value="LipidA_mod_glycosyltrf_83"/>
</dbReference>
<feature type="transmembrane region" description="Helical" evidence="8">
    <location>
        <begin position="155"/>
        <end position="173"/>
    </location>
</feature>
<dbReference type="RefSeq" id="WP_253236931.1">
    <property type="nucleotide sequence ID" value="NZ_JAMYJR010000009.1"/>
</dbReference>
<keyword evidence="7 8" id="KW-0472">Membrane</keyword>
<comment type="subcellular location">
    <subcellularLocation>
        <location evidence="1">Cell membrane</location>
        <topology evidence="1">Multi-pass membrane protein</topology>
    </subcellularLocation>
</comment>
<keyword evidence="12" id="KW-1185">Reference proteome</keyword>
<name>A0ABT1DIZ7_9ACTN</name>
<feature type="transmembrane region" description="Helical" evidence="8">
    <location>
        <begin position="133"/>
        <end position="149"/>
    </location>
</feature>
<keyword evidence="9" id="KW-0732">Signal</keyword>